<evidence type="ECO:0000256" key="2">
    <source>
        <dbReference type="ARBA" id="ARBA00006023"/>
    </source>
</evidence>
<organism evidence="12 13">
    <name type="scientific">Oncorhynchus tshawytscha</name>
    <name type="common">Chinook salmon</name>
    <name type="synonym">Salmo tshawytscha</name>
    <dbReference type="NCBI Taxonomy" id="74940"/>
    <lineage>
        <taxon>Eukaryota</taxon>
        <taxon>Metazoa</taxon>
        <taxon>Chordata</taxon>
        <taxon>Craniata</taxon>
        <taxon>Vertebrata</taxon>
        <taxon>Euteleostomi</taxon>
        <taxon>Actinopterygii</taxon>
        <taxon>Neopterygii</taxon>
        <taxon>Teleostei</taxon>
        <taxon>Protacanthopterygii</taxon>
        <taxon>Salmoniformes</taxon>
        <taxon>Salmonidae</taxon>
        <taxon>Salmoninae</taxon>
        <taxon>Oncorhynchus</taxon>
    </lineage>
</organism>
<dbReference type="GO" id="GO:0016020">
    <property type="term" value="C:membrane"/>
    <property type="evidence" value="ECO:0007669"/>
    <property type="project" value="UniProtKB-SubCell"/>
</dbReference>
<keyword evidence="4 10" id="KW-0812">Transmembrane</keyword>
<feature type="domain" description="SUEL-type lectin" evidence="11">
    <location>
        <begin position="160"/>
        <end position="250"/>
    </location>
</feature>
<feature type="domain" description="SUEL-type lectin" evidence="11">
    <location>
        <begin position="58"/>
        <end position="151"/>
    </location>
</feature>
<keyword evidence="6" id="KW-0677">Repeat</keyword>
<dbReference type="FunFam" id="2.60.120.740:FF:000003">
    <property type="entry name" value="Protein eva-1 homolog C"/>
    <property type="match status" value="1"/>
</dbReference>
<dbReference type="InterPro" id="IPR039500">
    <property type="entry name" value="EVA1_dom"/>
</dbReference>
<evidence type="ECO:0000256" key="5">
    <source>
        <dbReference type="ARBA" id="ARBA00022734"/>
    </source>
</evidence>
<evidence type="ECO:0000256" key="7">
    <source>
        <dbReference type="ARBA" id="ARBA00022989"/>
    </source>
</evidence>
<dbReference type="Ensembl" id="ENSOTST00005137083.1">
    <property type="protein sequence ID" value="ENSOTSP00005139053.1"/>
    <property type="gene ID" value="ENSOTSG00005064140.1"/>
</dbReference>
<feature type="transmembrane region" description="Helical" evidence="10">
    <location>
        <begin position="327"/>
        <end position="350"/>
    </location>
</feature>
<keyword evidence="13" id="KW-1185">Reference proteome</keyword>
<name>A0AAZ3RDI9_ONCTS</name>
<keyword evidence="5" id="KW-0430">Lectin</keyword>
<dbReference type="PROSITE" id="PS50228">
    <property type="entry name" value="SUEL_LECTIN"/>
    <property type="match status" value="2"/>
</dbReference>
<feature type="compositionally biased region" description="Pro residues" evidence="9">
    <location>
        <begin position="273"/>
        <end position="288"/>
    </location>
</feature>
<evidence type="ECO:0000259" key="11">
    <source>
        <dbReference type="PROSITE" id="PS50228"/>
    </source>
</evidence>
<reference evidence="12" key="3">
    <citation type="submission" date="2025-09" db="UniProtKB">
        <authorList>
            <consortium name="Ensembl"/>
        </authorList>
    </citation>
    <scope>IDENTIFICATION</scope>
</reference>
<evidence type="ECO:0000256" key="10">
    <source>
        <dbReference type="SAM" id="Phobius"/>
    </source>
</evidence>
<reference evidence="12" key="2">
    <citation type="submission" date="2025-08" db="UniProtKB">
        <authorList>
            <consortium name="Ensembl"/>
        </authorList>
    </citation>
    <scope>IDENTIFICATION</scope>
</reference>
<dbReference type="CDD" id="cd22828">
    <property type="entry name" value="Gal_Rha_Lectin_EVA1_EVA1C_rpt1"/>
    <property type="match status" value="1"/>
</dbReference>
<comment type="similarity">
    <text evidence="2">Belongs to the EVA1 family.</text>
</comment>
<sequence length="451" mass="49994">MRGAMSWSGSHCGLSCSGAGINLVYLSLLLWSSCSGMDGLADFSKYLSRIITSHSVHACDGQQVRLYCPRHSTISIQSAFYGRADATLCTNGTAAGVRAANYSCSAFTTLQKLLSECQSHRDCQLPVNHLVFGPDPCPGTIKYLHVTYKCKPTEHKSSVVCEGEKLTLHCKPPRVLIIYTAAYGRGLGHTCPSQDRGTPPFECLNHNAVHTLSQSCYSKQRCVVAVDNQTFRDPCYPGTRKYLTVLYSCVPQTLLQEADPDVLHRPTSHPKAHPGPPPAHPGPPPAHPGPADVAVYPKDSRTPGNTGVMMSNSVMTYSYIKEHPETAALLFTSSVCVGLLLTLLAVSIRLTCRGLRHTHKTQTRRSQEEEDDDDDEEEEEMTDCSLLSDSDRQLAYCWEEVSYRTADAERLERMERRDMVIQEIWMNSDLYGTSCDQDQTPYLLLSYTQLE</sequence>
<comment type="subcellular location">
    <subcellularLocation>
        <location evidence="1">Membrane</location>
        <topology evidence="1">Single-pass membrane protein</topology>
    </subcellularLocation>
</comment>
<dbReference type="Proteomes" id="UP000694402">
    <property type="component" value="Unassembled WGS sequence"/>
</dbReference>
<keyword evidence="8 10" id="KW-0472">Membrane</keyword>
<proteinExistence type="inferred from homology"/>
<accession>A0AAZ3RDI9</accession>
<reference evidence="13" key="1">
    <citation type="journal article" date="2018" name="PLoS ONE">
        <title>Chinook salmon (Oncorhynchus tshawytscha) genome and transcriptome.</title>
        <authorList>
            <person name="Christensen K.A."/>
            <person name="Leong J.S."/>
            <person name="Sakhrani D."/>
            <person name="Biagi C.A."/>
            <person name="Minkley D.R."/>
            <person name="Withler R.E."/>
            <person name="Rondeau E.B."/>
            <person name="Koop B.F."/>
            <person name="Devlin R.H."/>
        </authorList>
    </citation>
    <scope>NUCLEOTIDE SEQUENCE [LARGE SCALE GENOMIC DNA]</scope>
</reference>
<feature type="compositionally biased region" description="Acidic residues" evidence="9">
    <location>
        <begin position="368"/>
        <end position="382"/>
    </location>
</feature>
<dbReference type="AlphaFoldDB" id="A0AAZ3RDI9"/>
<evidence type="ECO:0000256" key="8">
    <source>
        <dbReference type="ARBA" id="ARBA00023136"/>
    </source>
</evidence>
<evidence type="ECO:0000313" key="12">
    <source>
        <dbReference type="Ensembl" id="ENSOTSP00005139053.1"/>
    </source>
</evidence>
<evidence type="ECO:0000256" key="6">
    <source>
        <dbReference type="ARBA" id="ARBA00022737"/>
    </source>
</evidence>
<dbReference type="GO" id="GO:0030246">
    <property type="term" value="F:carbohydrate binding"/>
    <property type="evidence" value="ECO:0007669"/>
    <property type="project" value="UniProtKB-KW"/>
</dbReference>
<evidence type="ECO:0000256" key="3">
    <source>
        <dbReference type="ARBA" id="ARBA00022546"/>
    </source>
</evidence>
<evidence type="ECO:0000256" key="4">
    <source>
        <dbReference type="ARBA" id="ARBA00022692"/>
    </source>
</evidence>
<dbReference type="PROSITE" id="PS51257">
    <property type="entry name" value="PROKAR_LIPOPROTEIN"/>
    <property type="match status" value="1"/>
</dbReference>
<dbReference type="Pfam" id="PF14851">
    <property type="entry name" value="FAM176"/>
    <property type="match status" value="1"/>
</dbReference>
<dbReference type="CDD" id="cd22829">
    <property type="entry name" value="Gal_Rha_Lectin_EVA1_EVA1C_rpt2"/>
    <property type="match status" value="1"/>
</dbReference>
<evidence type="ECO:0000256" key="9">
    <source>
        <dbReference type="SAM" id="MobiDB-lite"/>
    </source>
</evidence>
<gene>
    <name evidence="12" type="primary">RPUSD1</name>
</gene>
<dbReference type="PANTHER" id="PTHR46780">
    <property type="entry name" value="PROTEIN EVA-1"/>
    <property type="match status" value="1"/>
</dbReference>
<evidence type="ECO:0000313" key="13">
    <source>
        <dbReference type="Proteomes" id="UP000694402"/>
    </source>
</evidence>
<keyword evidence="3" id="KW-0348">Hemagglutinin</keyword>
<keyword evidence="7 10" id="KW-1133">Transmembrane helix</keyword>
<dbReference type="Pfam" id="PF02140">
    <property type="entry name" value="SUEL_Lectin"/>
    <property type="match status" value="2"/>
</dbReference>
<feature type="region of interest" description="Disordered" evidence="9">
    <location>
        <begin position="262"/>
        <end position="307"/>
    </location>
</feature>
<protein>
    <recommendedName>
        <fullName evidence="11">SUEL-type lectin domain-containing protein</fullName>
    </recommendedName>
</protein>
<evidence type="ECO:0000256" key="1">
    <source>
        <dbReference type="ARBA" id="ARBA00004167"/>
    </source>
</evidence>
<dbReference type="InterPro" id="IPR000922">
    <property type="entry name" value="Lectin_gal-bd_dom"/>
</dbReference>
<dbReference type="GeneTree" id="ENSGT00940000163305"/>
<feature type="region of interest" description="Disordered" evidence="9">
    <location>
        <begin position="357"/>
        <end position="385"/>
    </location>
</feature>